<dbReference type="AlphaFoldDB" id="A0A0D9W885"/>
<reference evidence="1 2" key="1">
    <citation type="submission" date="2012-08" db="EMBL/GenBank/DDBJ databases">
        <title>Oryza genome evolution.</title>
        <authorList>
            <person name="Wing R.A."/>
        </authorList>
    </citation>
    <scope>NUCLEOTIDE SEQUENCE</scope>
</reference>
<sequence length="125" mass="14474">MVAQAIPNNKWVRDILGAPSNRAIAEYLVFWEYMQEVEPQHDVKDSVMWEMNRMGTSRYQQLIACSLWQKRDQTWASLSGRQEGHPDWANEAGLINRGLTFVIQQMKVAVICLYHASSLIEFVQC</sequence>
<dbReference type="HOGENOM" id="CLU_1995904_0_0_1"/>
<evidence type="ECO:0000313" key="1">
    <source>
        <dbReference type="EnsemblPlants" id="LPERR04G17750.1"/>
    </source>
</evidence>
<proteinExistence type="predicted"/>
<reference evidence="1" key="3">
    <citation type="submission" date="2015-04" db="UniProtKB">
        <authorList>
            <consortium name="EnsemblPlants"/>
        </authorList>
    </citation>
    <scope>IDENTIFICATION</scope>
</reference>
<name>A0A0D9W885_9ORYZ</name>
<accession>A0A0D9W885</accession>
<protein>
    <submittedName>
        <fullName evidence="1">Uncharacterized protein</fullName>
    </submittedName>
</protein>
<keyword evidence="2" id="KW-1185">Reference proteome</keyword>
<dbReference type="Proteomes" id="UP000032180">
    <property type="component" value="Chromosome 4"/>
</dbReference>
<dbReference type="EnsemblPlants" id="LPERR04G17750.1">
    <property type="protein sequence ID" value="LPERR04G17750.1"/>
    <property type="gene ID" value="LPERR04G17750"/>
</dbReference>
<dbReference type="Gramene" id="LPERR04G17750.1">
    <property type="protein sequence ID" value="LPERR04G17750.1"/>
    <property type="gene ID" value="LPERR04G17750"/>
</dbReference>
<evidence type="ECO:0000313" key="2">
    <source>
        <dbReference type="Proteomes" id="UP000032180"/>
    </source>
</evidence>
<organism evidence="1 2">
    <name type="scientific">Leersia perrieri</name>
    <dbReference type="NCBI Taxonomy" id="77586"/>
    <lineage>
        <taxon>Eukaryota</taxon>
        <taxon>Viridiplantae</taxon>
        <taxon>Streptophyta</taxon>
        <taxon>Embryophyta</taxon>
        <taxon>Tracheophyta</taxon>
        <taxon>Spermatophyta</taxon>
        <taxon>Magnoliopsida</taxon>
        <taxon>Liliopsida</taxon>
        <taxon>Poales</taxon>
        <taxon>Poaceae</taxon>
        <taxon>BOP clade</taxon>
        <taxon>Oryzoideae</taxon>
        <taxon>Oryzeae</taxon>
        <taxon>Oryzinae</taxon>
        <taxon>Leersia</taxon>
    </lineage>
</organism>
<reference evidence="2" key="2">
    <citation type="submission" date="2013-12" db="EMBL/GenBank/DDBJ databases">
        <authorList>
            <person name="Yu Y."/>
            <person name="Lee S."/>
            <person name="de Baynast K."/>
            <person name="Wissotski M."/>
            <person name="Liu L."/>
            <person name="Talag J."/>
            <person name="Goicoechea J."/>
            <person name="Angelova A."/>
            <person name="Jetty R."/>
            <person name="Kudrna D."/>
            <person name="Golser W."/>
            <person name="Rivera L."/>
            <person name="Zhang J."/>
            <person name="Wing R."/>
        </authorList>
    </citation>
    <scope>NUCLEOTIDE SEQUENCE</scope>
</reference>